<dbReference type="Pfam" id="PF19189">
    <property type="entry name" value="Mtf2"/>
    <property type="match status" value="1"/>
</dbReference>
<dbReference type="InterPro" id="IPR040009">
    <property type="entry name" value="Mtf2/C5D6.12-like"/>
</dbReference>
<evidence type="ECO:0000259" key="2">
    <source>
        <dbReference type="Pfam" id="PF19189"/>
    </source>
</evidence>
<dbReference type="OrthoDB" id="2444174at2759"/>
<accession>A0A2S4WJ64</accession>
<reference evidence="4" key="3">
    <citation type="journal article" date="2018" name="Mol. Plant Microbe Interact.">
        <title>Genome sequence resources for the wheat stripe rust pathogen (Puccinia striiformis f. sp. tritici) and the barley stripe rust pathogen (Puccinia striiformis f. sp. hordei).</title>
        <authorList>
            <person name="Xia C."/>
            <person name="Wang M."/>
            <person name="Yin C."/>
            <person name="Cornejo O.E."/>
            <person name="Hulbert S.H."/>
            <person name="Chen X."/>
        </authorList>
    </citation>
    <scope>NUCLEOTIDE SEQUENCE [LARGE SCALE GENOMIC DNA]</scope>
    <source>
        <strain evidence="4">93TX-2</strain>
    </source>
</reference>
<dbReference type="VEuPathDB" id="FungiDB:PSTT_16495"/>
<dbReference type="AlphaFoldDB" id="A0A2S4WJ64"/>
<feature type="region of interest" description="Disordered" evidence="1">
    <location>
        <begin position="1"/>
        <end position="49"/>
    </location>
</feature>
<feature type="compositionally biased region" description="Basic and acidic residues" evidence="1">
    <location>
        <begin position="101"/>
        <end position="112"/>
    </location>
</feature>
<feature type="compositionally biased region" description="Polar residues" evidence="1">
    <location>
        <begin position="37"/>
        <end position="49"/>
    </location>
</feature>
<dbReference type="VEuPathDB" id="FungiDB:PSHT_02013"/>
<evidence type="ECO:0000256" key="1">
    <source>
        <dbReference type="SAM" id="MobiDB-lite"/>
    </source>
</evidence>
<reference evidence="4" key="2">
    <citation type="journal article" date="2018" name="BMC Genomics">
        <title>Genomic insights into host adaptation between the wheat stripe rust pathogen (Puccinia striiformis f. sp. tritici) and the barley stripe rust pathogen (Puccinia striiformis f. sp. hordei).</title>
        <authorList>
            <person name="Xia C."/>
            <person name="Wang M."/>
            <person name="Yin C."/>
            <person name="Cornejo O.E."/>
            <person name="Hulbert S.H."/>
            <person name="Chen X."/>
        </authorList>
    </citation>
    <scope>NUCLEOTIDE SEQUENCE [LARGE SCALE GENOMIC DNA]</scope>
    <source>
        <strain evidence="4">93TX-2</strain>
    </source>
</reference>
<feature type="compositionally biased region" description="Basic and acidic residues" evidence="1">
    <location>
        <begin position="1"/>
        <end position="10"/>
    </location>
</feature>
<evidence type="ECO:0000313" key="4">
    <source>
        <dbReference type="Proteomes" id="UP000238274"/>
    </source>
</evidence>
<proteinExistence type="predicted"/>
<feature type="non-terminal residue" evidence="3">
    <location>
        <position position="492"/>
    </location>
</feature>
<feature type="compositionally biased region" description="Polar residues" evidence="1">
    <location>
        <begin position="17"/>
        <end position="27"/>
    </location>
</feature>
<protein>
    <recommendedName>
        <fullName evidence="2">Mtf2-like C-terminal domain-containing protein</fullName>
    </recommendedName>
</protein>
<feature type="region of interest" description="Disordered" evidence="1">
    <location>
        <begin position="81"/>
        <end position="129"/>
    </location>
</feature>
<dbReference type="InterPro" id="IPR043837">
    <property type="entry name" value="Mtf2-like_C"/>
</dbReference>
<evidence type="ECO:0000313" key="3">
    <source>
        <dbReference type="EMBL" id="POW21758.1"/>
    </source>
</evidence>
<feature type="domain" description="Mtf2-like C-terminal" evidence="2">
    <location>
        <begin position="305"/>
        <end position="415"/>
    </location>
</feature>
<organism evidence="3 4">
    <name type="scientific">Puccinia striiformis</name>
    <dbReference type="NCBI Taxonomy" id="27350"/>
    <lineage>
        <taxon>Eukaryota</taxon>
        <taxon>Fungi</taxon>
        <taxon>Dikarya</taxon>
        <taxon>Basidiomycota</taxon>
        <taxon>Pucciniomycotina</taxon>
        <taxon>Pucciniomycetes</taxon>
        <taxon>Pucciniales</taxon>
        <taxon>Pucciniaceae</taxon>
        <taxon>Puccinia</taxon>
    </lineage>
</organism>
<dbReference type="PANTHER" id="PTHR39468">
    <property type="entry name" value="CHROMOSOME 7, WHOLE GENOME SHOTGUN SEQUENCE"/>
    <property type="match status" value="1"/>
</dbReference>
<name>A0A2S4WJ64_9BASI</name>
<reference evidence="3 4" key="1">
    <citation type="submission" date="2017-12" db="EMBL/GenBank/DDBJ databases">
        <title>Gene loss provides genomic basis for host adaptation in cereal stripe rust fungi.</title>
        <authorList>
            <person name="Xia C."/>
        </authorList>
    </citation>
    <scope>NUCLEOTIDE SEQUENCE [LARGE SCALE GENOMIC DNA]</scope>
    <source>
        <strain evidence="3 4">93TX-2</strain>
    </source>
</reference>
<gene>
    <name evidence="3" type="ORF">PSHT_02013</name>
</gene>
<dbReference type="EMBL" id="PKSM01000017">
    <property type="protein sequence ID" value="POW21758.1"/>
    <property type="molecule type" value="Genomic_DNA"/>
</dbReference>
<dbReference type="PANTHER" id="PTHR39468:SF1">
    <property type="entry name" value="MTF2-LIKE C-TERMINAL DOMAIN-CONTAINING PROTEIN"/>
    <property type="match status" value="1"/>
</dbReference>
<feature type="non-terminal residue" evidence="3">
    <location>
        <position position="1"/>
    </location>
</feature>
<comment type="caution">
    <text evidence="3">The sequence shown here is derived from an EMBL/GenBank/DDBJ whole genome shotgun (WGS) entry which is preliminary data.</text>
</comment>
<dbReference type="Proteomes" id="UP000238274">
    <property type="component" value="Unassembled WGS sequence"/>
</dbReference>
<dbReference type="GO" id="GO:0005739">
    <property type="term" value="C:mitochondrion"/>
    <property type="evidence" value="ECO:0007669"/>
    <property type="project" value="InterPro"/>
</dbReference>
<sequence>LIGFIDHEQLEDIEPFTSDSPDRQQAQPVDYHETDDGQSTTDYHEPPQTTLNITIDINRDSDSKPTANPINLICIPSSSAPVKKKGTRLRDRAGLPAFEGSSKRTGDHHDNQGEDGTGHQTFTPMKPWNMRTRNQLERTQMSHRESAIALELLEDLAIPLEELSTTDSNHHHDQEAEQGSGTIKDLLDRPEFQSILSQKSSSNKSLSRHRPNQLSSEDLRVEDIFKEMTDSLLRQIDSFRPISNYSIGLINKSFLIQNPPSLLRLIKPHHHQHPSNKLGDCFVGHSIPKEFELDINFDQDPETILQQPICFTPLFSTILPHLIETFHQKFKNPHLSLYLFDWVRSHPDPFVKYFGLTRDVYFIILSIKCDVFRDFKGIQEGLIGMKSSGLELDDRFKRLINSITELILEDEIQAEQNLLLHLDSPDTNNTSQDFGIENNLGTFRKISNVDRIYVSQIEAILNEFIESQNIAFTHKFRSPPSSHKSFSIHHHN</sequence>
<keyword evidence="4" id="KW-1185">Reference proteome</keyword>